<dbReference type="Gene3D" id="3.40.1350.10">
    <property type="match status" value="1"/>
</dbReference>
<dbReference type="EMBL" id="CP009268">
    <property type="protein sequence ID" value="AJA53545.1"/>
    <property type="molecule type" value="Genomic_DNA"/>
</dbReference>
<dbReference type="InterPro" id="IPR011856">
    <property type="entry name" value="tRNA_endonuc-like_dom_sf"/>
</dbReference>
<dbReference type="KEGG" id="cpae:CPAST_c34960"/>
<keyword evidence="2" id="KW-0540">Nuclease</keyword>
<dbReference type="GO" id="GO:0004519">
    <property type="term" value="F:endonuclease activity"/>
    <property type="evidence" value="ECO:0007669"/>
    <property type="project" value="UniProtKB-KW"/>
</dbReference>
<reference evidence="2" key="2">
    <citation type="submission" date="2015-10" db="EMBL/GenBank/DDBJ databases">
        <title>Improved Draft Genome Sequence of Clostridium pasteurianum Strain ATCC 6013 (DSM 525) Using a Hybrid Next-Generation Sequencing Approach.</title>
        <authorList>
            <person name="Pyne M.E."/>
            <person name="Utturkar S.M."/>
            <person name="Brown S.D."/>
            <person name="Moo-Young M."/>
            <person name="Chung D.A."/>
            <person name="Chou P.C."/>
        </authorList>
    </citation>
    <scope>NUCLEOTIDE SEQUENCE</scope>
    <source>
        <strain evidence="2">ATCC 6013</strain>
    </source>
</reference>
<keyword evidence="2" id="KW-0255">Endonuclease</keyword>
<dbReference type="RefSeq" id="WP_003445915.1">
    <property type="nucleotide sequence ID" value="NZ_ANZB01000008.1"/>
</dbReference>
<evidence type="ECO:0000313" key="3">
    <source>
        <dbReference type="Proteomes" id="UP000028042"/>
    </source>
</evidence>
<dbReference type="InterPro" id="IPR011335">
    <property type="entry name" value="Restrct_endonuc-II-like"/>
</dbReference>
<reference evidence="2 3" key="3">
    <citation type="journal article" name="Genome Announc.">
        <title>Improved Draft Genome Sequence of Clostridium pasteurianum Strain ATCC 6013 (DSM 525) Using a Hybrid Next-Generation Sequencing Approach.</title>
        <authorList>
            <person name="Pyne M.E."/>
            <person name="Utturkar S."/>
            <person name="Brown S.D."/>
            <person name="Moo-Young M."/>
            <person name="Chung D.A."/>
            <person name="Chou C.P."/>
        </authorList>
    </citation>
    <scope>NUCLEOTIDE SEQUENCE [LARGE SCALE GENOMIC DNA]</scope>
    <source>
        <strain evidence="2 3">ATCC 6013</strain>
    </source>
</reference>
<dbReference type="GO" id="GO:0003676">
    <property type="term" value="F:nucleic acid binding"/>
    <property type="evidence" value="ECO:0007669"/>
    <property type="project" value="InterPro"/>
</dbReference>
<evidence type="ECO:0000313" key="2">
    <source>
        <dbReference type="EMBL" id="KRU14430.1"/>
    </source>
</evidence>
<dbReference type="Proteomes" id="UP000028042">
    <property type="component" value="Unassembled WGS sequence"/>
</dbReference>
<proteinExistence type="predicted"/>
<reference evidence="1 4" key="1">
    <citation type="journal article" date="2015" name="Genome Announc.">
        <title>Complete Genome Sequence of the Nitrogen-Fixing and Solvent-Producing Clostridium pasteurianum DSM 525.</title>
        <authorList>
            <person name="Poehlein A."/>
            <person name="Grosse-Honebrink A."/>
            <person name="Zhang Y."/>
            <person name="Minton N.P."/>
            <person name="Daniel R."/>
        </authorList>
    </citation>
    <scope>NUCLEOTIDE SEQUENCE [LARGE SCALE GENOMIC DNA]</scope>
    <source>
        <strain evidence="1">DSM 525</strain>
        <strain evidence="4">DSM 525 / ATCC 6013</strain>
    </source>
</reference>
<evidence type="ECO:0000313" key="1">
    <source>
        <dbReference type="EMBL" id="AJA53545.1"/>
    </source>
</evidence>
<protein>
    <submittedName>
        <fullName evidence="2">Restriction endonuclease</fullName>
    </submittedName>
</protein>
<dbReference type="eggNOG" id="ENOG502ZQDR">
    <property type="taxonomic scope" value="Bacteria"/>
</dbReference>
<organism evidence="1 4">
    <name type="scientific">Clostridium pasteurianum DSM 525 = ATCC 6013</name>
    <dbReference type="NCBI Taxonomy" id="1262449"/>
    <lineage>
        <taxon>Bacteria</taxon>
        <taxon>Bacillati</taxon>
        <taxon>Bacillota</taxon>
        <taxon>Clostridia</taxon>
        <taxon>Eubacteriales</taxon>
        <taxon>Clostridiaceae</taxon>
        <taxon>Clostridium</taxon>
    </lineage>
</organism>
<dbReference type="AlphaFoldDB" id="A0A0H3J8K7"/>
<dbReference type="GeneID" id="93075592"/>
<gene>
    <name evidence="1" type="ORF">CLPA_c34960</name>
    <name evidence="2" type="ORF">CP6013_03688</name>
</gene>
<accession>A0A0H3J8K7</accession>
<evidence type="ECO:0000313" key="4">
    <source>
        <dbReference type="Proteomes" id="UP000030905"/>
    </source>
</evidence>
<dbReference type="KEGG" id="cpat:CLPA_c34960"/>
<name>A0A0H3J8K7_CLOPA</name>
<keyword evidence="2" id="KW-0378">Hydrolase</keyword>
<dbReference type="EMBL" id="JPGY02000001">
    <property type="protein sequence ID" value="KRU14430.1"/>
    <property type="molecule type" value="Genomic_DNA"/>
</dbReference>
<dbReference type="PATRIC" id="fig|1262449.3.peg.2561"/>
<sequence>MKNLSVRVKNAIFNYMNNNFYQERVQLDKYLLDISENIIKKNILNLSLDEFIDNICDNTSKFYEDLAKTLIKLSEKIHTTSNINIEYYLPYYYIQNTQFGINSFKGCRNKYITILNYICSLQQISKGKFYEEFCTLFLKDIGINVETTSYSKDCGIDIIGTINMKSTNLMSDAILKNPIFLIAQVKFHKYKLDISFIRKIIGDSLFYRFNNVNDKIFIGSNPLYLMVISHKGFYIKTEEFALKNGVILIDSIKMIDILCNINNTSNLKSIKYLLSYDAVLSNKYFNKKVVD</sequence>
<keyword evidence="4" id="KW-1185">Reference proteome</keyword>
<dbReference type="SUPFAM" id="SSF52980">
    <property type="entry name" value="Restriction endonuclease-like"/>
    <property type="match status" value="1"/>
</dbReference>
<dbReference type="Proteomes" id="UP000030905">
    <property type="component" value="Chromosome"/>
</dbReference>